<evidence type="ECO:0000256" key="7">
    <source>
        <dbReference type="ARBA" id="ARBA00022692"/>
    </source>
</evidence>
<evidence type="ECO:0000256" key="8">
    <source>
        <dbReference type="ARBA" id="ARBA00022927"/>
    </source>
</evidence>
<evidence type="ECO:0000256" key="4">
    <source>
        <dbReference type="ARBA" id="ARBA00022448"/>
    </source>
</evidence>
<protein>
    <recommendedName>
        <fullName evidence="3">Type II secretion system protein N</fullName>
    </recommendedName>
    <alternativeName>
        <fullName evidence="10">General secretion pathway protein N</fullName>
    </alternativeName>
</protein>
<keyword evidence="7" id="KW-0812">Transmembrane</keyword>
<keyword evidence="5" id="KW-1003">Cell membrane</keyword>
<keyword evidence="4" id="KW-0813">Transport</keyword>
<gene>
    <name evidence="11" type="ORF">SAMN02799615_03475</name>
</gene>
<dbReference type="AlphaFoldDB" id="A0A1I2IHG3"/>
<dbReference type="Proteomes" id="UP000199477">
    <property type="component" value="Unassembled WGS sequence"/>
</dbReference>
<dbReference type="GO" id="GO:0015627">
    <property type="term" value="C:type II protein secretion system complex"/>
    <property type="evidence" value="ECO:0007669"/>
    <property type="project" value="InterPro"/>
</dbReference>
<dbReference type="InterPro" id="IPR022792">
    <property type="entry name" value="T2SS_protein-GspN"/>
</dbReference>
<organism evidence="11 12">
    <name type="scientific">Dyella marensis</name>
    <dbReference type="NCBI Taxonomy" id="500610"/>
    <lineage>
        <taxon>Bacteria</taxon>
        <taxon>Pseudomonadati</taxon>
        <taxon>Pseudomonadota</taxon>
        <taxon>Gammaproteobacteria</taxon>
        <taxon>Lysobacterales</taxon>
        <taxon>Rhodanobacteraceae</taxon>
        <taxon>Dyella</taxon>
    </lineage>
</organism>
<evidence type="ECO:0000256" key="3">
    <source>
        <dbReference type="ARBA" id="ARBA00021563"/>
    </source>
</evidence>
<dbReference type="EMBL" id="FONH01000017">
    <property type="protein sequence ID" value="SFF41674.1"/>
    <property type="molecule type" value="Genomic_DNA"/>
</dbReference>
<dbReference type="GO" id="GO:0005886">
    <property type="term" value="C:plasma membrane"/>
    <property type="evidence" value="ECO:0007669"/>
    <property type="project" value="UniProtKB-SubCell"/>
</dbReference>
<keyword evidence="9" id="KW-0472">Membrane</keyword>
<sequence length="259" mass="28362">MIRLRTVLLFLLLVSALAWLVAYLPASWVRPQLEARLHGLRLEGLSGTLWDGHAERVLAESGGDLGQFDWQLSRRALLGDTQMSVAFRGDWGHLTGQMRKREDKREEWSQVRLDGDLAQLSASLAPEAARLEGRLTIDNARVVLQGRWPLELDAAARWSGASLQGVQRDLAFGNLQLRAQGASGVVNATLQDDGNGPLQLAGHLALSPLGWKYDIKARPREPDPALRDWLAGFGRLAADGSMHLQRSGGLAAIMGKGNR</sequence>
<proteinExistence type="inferred from homology"/>
<dbReference type="GO" id="GO:0015628">
    <property type="term" value="P:protein secretion by the type II secretion system"/>
    <property type="evidence" value="ECO:0007669"/>
    <property type="project" value="InterPro"/>
</dbReference>
<comment type="subcellular location">
    <subcellularLocation>
        <location evidence="1">Cell inner membrane</location>
    </subcellularLocation>
</comment>
<evidence type="ECO:0000256" key="9">
    <source>
        <dbReference type="ARBA" id="ARBA00023136"/>
    </source>
</evidence>
<evidence type="ECO:0000313" key="12">
    <source>
        <dbReference type="Proteomes" id="UP000199477"/>
    </source>
</evidence>
<evidence type="ECO:0000313" key="11">
    <source>
        <dbReference type="EMBL" id="SFF41674.1"/>
    </source>
</evidence>
<keyword evidence="12" id="KW-1185">Reference proteome</keyword>
<comment type="similarity">
    <text evidence="2">Belongs to the GSP N family.</text>
</comment>
<evidence type="ECO:0000256" key="10">
    <source>
        <dbReference type="ARBA" id="ARBA00030772"/>
    </source>
</evidence>
<dbReference type="STRING" id="500610.SAMN02799615_03475"/>
<dbReference type="RefSeq" id="WP_035322357.1">
    <property type="nucleotide sequence ID" value="NZ_FONH01000017.1"/>
</dbReference>
<dbReference type="Pfam" id="PF01203">
    <property type="entry name" value="T2SSN"/>
    <property type="match status" value="1"/>
</dbReference>
<evidence type="ECO:0000256" key="5">
    <source>
        <dbReference type="ARBA" id="ARBA00022475"/>
    </source>
</evidence>
<name>A0A1I2IHG3_9GAMM</name>
<keyword evidence="8" id="KW-0653">Protein transport</keyword>
<evidence type="ECO:0000256" key="1">
    <source>
        <dbReference type="ARBA" id="ARBA00004533"/>
    </source>
</evidence>
<evidence type="ECO:0000256" key="6">
    <source>
        <dbReference type="ARBA" id="ARBA00022519"/>
    </source>
</evidence>
<reference evidence="12" key="1">
    <citation type="submission" date="2016-10" db="EMBL/GenBank/DDBJ databases">
        <authorList>
            <person name="Varghese N."/>
            <person name="Submissions S."/>
        </authorList>
    </citation>
    <scope>NUCLEOTIDE SEQUENCE [LARGE SCALE GENOMIC DNA]</scope>
    <source>
        <strain evidence="12">UNC178MFTsu3.1</strain>
    </source>
</reference>
<accession>A0A1I2IHG3</accession>
<evidence type="ECO:0000256" key="2">
    <source>
        <dbReference type="ARBA" id="ARBA00007208"/>
    </source>
</evidence>
<keyword evidence="6" id="KW-0997">Cell inner membrane</keyword>